<dbReference type="InterPro" id="IPR001789">
    <property type="entry name" value="Sig_transdc_resp-reg_receiver"/>
</dbReference>
<evidence type="ECO:0000259" key="3">
    <source>
        <dbReference type="PROSITE" id="PS50110"/>
    </source>
</evidence>
<sequence>MGDTRATVLVVDDTPTKRYILSSWLRRAGHRVVEATGGGEALFLVGEVKPDLVVLDIRMPDISGFEVCERIKGDPATAAIPVIQVSAAAIAASDRTEGLERGADAYLTEPIEPDEFTATVEATLRYYWARRRAERMAARLAQLVEITLRINEAETFDEVLRVAAGGAAQMLERPAGLLALAPNGKTRAYIARPGRETTAMSATPGSLDRLTGRSLGEAAGVRLLETGVDEWTRIVPGCGITSGVRGVVCRTKTGRPPVYLGVASRPPMDEGDTNLLRQLGQALALAVDALRAYTEEHTIALTLQRSLLPRRVPDIPGLRISVRYQPAAKEVGGDFYEVLPLGERVLVALGDVQGHSLHAATVMAELRHALRASLLDKVDPAHSMGLLNTVLRRYHPLITATVCLLLIAPATGEVELVNAGHIPPLLAGKDARYHPFGDLMLGVTDETYRVERLILPEDGTILLFTDGLIEDRGRMLDDGLETARRLAEDVGDDLDAFCDRLIGAFGAREDDFALVAVRRTGERKPYPSE</sequence>
<dbReference type="KEGG" id="tbi:Tbis_0479"/>
<dbReference type="eggNOG" id="COG2208">
    <property type="taxonomic scope" value="Bacteria"/>
</dbReference>
<keyword evidence="5" id="KW-1185">Reference proteome</keyword>
<evidence type="ECO:0000313" key="4">
    <source>
        <dbReference type="EMBL" id="ADG87207.1"/>
    </source>
</evidence>
<evidence type="ECO:0000256" key="1">
    <source>
        <dbReference type="ARBA" id="ARBA00022801"/>
    </source>
</evidence>
<dbReference type="Pfam" id="PF00072">
    <property type="entry name" value="Response_reg"/>
    <property type="match status" value="1"/>
</dbReference>
<dbReference type="InterPro" id="IPR001932">
    <property type="entry name" value="PPM-type_phosphatase-like_dom"/>
</dbReference>
<proteinExistence type="predicted"/>
<dbReference type="SMART" id="SM00331">
    <property type="entry name" value="PP2C_SIG"/>
    <property type="match status" value="1"/>
</dbReference>
<dbReference type="EMBL" id="CP001874">
    <property type="protein sequence ID" value="ADG87207.1"/>
    <property type="molecule type" value="Genomic_DNA"/>
</dbReference>
<dbReference type="Pfam" id="PF07228">
    <property type="entry name" value="SpoIIE"/>
    <property type="match status" value="1"/>
</dbReference>
<feature type="domain" description="Response regulatory" evidence="3">
    <location>
        <begin position="7"/>
        <end position="124"/>
    </location>
</feature>
<accession>D6Y4F3</accession>
<keyword evidence="2" id="KW-0597">Phosphoprotein</keyword>
<dbReference type="eggNOG" id="COG0745">
    <property type="taxonomic scope" value="Bacteria"/>
</dbReference>
<protein>
    <submittedName>
        <fullName evidence="4">Response regulator receiver modulated serine phosphatase</fullName>
    </submittedName>
</protein>
<dbReference type="RefSeq" id="WP_013130740.1">
    <property type="nucleotide sequence ID" value="NC_014165.1"/>
</dbReference>
<dbReference type="Gene3D" id="3.40.50.2300">
    <property type="match status" value="1"/>
</dbReference>
<evidence type="ECO:0000313" key="5">
    <source>
        <dbReference type="Proteomes" id="UP000006640"/>
    </source>
</evidence>
<dbReference type="PROSITE" id="PS50110">
    <property type="entry name" value="RESPONSE_REGULATORY"/>
    <property type="match status" value="1"/>
</dbReference>
<dbReference type="InterPro" id="IPR011006">
    <property type="entry name" value="CheY-like_superfamily"/>
</dbReference>
<dbReference type="SUPFAM" id="SSF81606">
    <property type="entry name" value="PP2C-like"/>
    <property type="match status" value="1"/>
</dbReference>
<dbReference type="SMART" id="SM00448">
    <property type="entry name" value="REC"/>
    <property type="match status" value="1"/>
</dbReference>
<organism evidence="4 5">
    <name type="scientific">Thermobispora bispora (strain ATCC 19993 / DSM 43833 / CBS 139.67 / JCM 10125 / KCTC 9307 / NBRC 14880 / R51)</name>
    <dbReference type="NCBI Taxonomy" id="469371"/>
    <lineage>
        <taxon>Bacteria</taxon>
        <taxon>Bacillati</taxon>
        <taxon>Actinomycetota</taxon>
        <taxon>Actinomycetes</taxon>
        <taxon>Streptosporangiales</taxon>
        <taxon>Streptosporangiaceae</taxon>
        <taxon>Thermobispora</taxon>
    </lineage>
</organism>
<dbReference type="Proteomes" id="UP000006640">
    <property type="component" value="Chromosome"/>
</dbReference>
<dbReference type="SUPFAM" id="SSF52172">
    <property type="entry name" value="CheY-like"/>
    <property type="match status" value="1"/>
</dbReference>
<dbReference type="Gene3D" id="3.60.40.10">
    <property type="entry name" value="PPM-type phosphatase domain"/>
    <property type="match status" value="1"/>
</dbReference>
<dbReference type="InterPro" id="IPR052016">
    <property type="entry name" value="Bact_Sigma-Reg"/>
</dbReference>
<dbReference type="HOGENOM" id="CLU_000445_43_7_11"/>
<feature type="modified residue" description="4-aspartylphosphate" evidence="2">
    <location>
        <position position="56"/>
    </location>
</feature>
<evidence type="ECO:0000256" key="2">
    <source>
        <dbReference type="PROSITE-ProRule" id="PRU00169"/>
    </source>
</evidence>
<gene>
    <name evidence="4" type="ordered locus">Tbis_0479</name>
</gene>
<dbReference type="AlphaFoldDB" id="D6Y4F3"/>
<name>D6Y4F3_THEBD</name>
<dbReference type="GO" id="GO:0016791">
    <property type="term" value="F:phosphatase activity"/>
    <property type="evidence" value="ECO:0007669"/>
    <property type="project" value="TreeGrafter"/>
</dbReference>
<keyword evidence="1" id="KW-0378">Hydrolase</keyword>
<dbReference type="PANTHER" id="PTHR43156:SF2">
    <property type="entry name" value="STAGE II SPORULATION PROTEIN E"/>
    <property type="match status" value="1"/>
</dbReference>
<dbReference type="InterPro" id="IPR036457">
    <property type="entry name" value="PPM-type-like_dom_sf"/>
</dbReference>
<dbReference type="OrthoDB" id="7943561at2"/>
<dbReference type="GO" id="GO:0000160">
    <property type="term" value="P:phosphorelay signal transduction system"/>
    <property type="evidence" value="ECO:0007669"/>
    <property type="project" value="InterPro"/>
</dbReference>
<reference evidence="4 5" key="1">
    <citation type="submission" date="2010-01" db="EMBL/GenBank/DDBJ databases">
        <title>The complete genome of Thermobispora bispora DSM 43833.</title>
        <authorList>
            <consortium name="US DOE Joint Genome Institute (JGI-PGF)"/>
            <person name="Lucas S."/>
            <person name="Copeland A."/>
            <person name="Lapidus A."/>
            <person name="Glavina del Rio T."/>
            <person name="Dalin E."/>
            <person name="Tice H."/>
            <person name="Bruce D."/>
            <person name="Goodwin L."/>
            <person name="Pitluck S."/>
            <person name="Kyrpides N."/>
            <person name="Mavromatis K."/>
            <person name="Ivanova N."/>
            <person name="Mikhailova N."/>
            <person name="Chertkov O."/>
            <person name="Brettin T."/>
            <person name="Detter J.C."/>
            <person name="Han C."/>
            <person name="Larimer F."/>
            <person name="Land M."/>
            <person name="Hauser L."/>
            <person name="Markowitz V."/>
            <person name="Cheng J.-F."/>
            <person name="Hugenholtz P."/>
            <person name="Woyke T."/>
            <person name="Wu D."/>
            <person name="Jando M."/>
            <person name="Schneider S."/>
            <person name="Klenk H.-P."/>
            <person name="Eisen J.A."/>
        </authorList>
    </citation>
    <scope>NUCLEOTIDE SEQUENCE [LARGE SCALE GENOMIC DNA]</scope>
    <source>
        <strain evidence="5">ATCC 19993 / DSM 43833 / CBS 139.67 / JCM 10125 / KCTC 9307 / NBRC 14880 / R51</strain>
    </source>
</reference>
<dbReference type="PANTHER" id="PTHR43156">
    <property type="entry name" value="STAGE II SPORULATION PROTEIN E-RELATED"/>
    <property type="match status" value="1"/>
</dbReference>
<dbReference type="STRING" id="469371.Tbis_0479"/>